<feature type="transmembrane region" description="Helical" evidence="1">
    <location>
        <begin position="91"/>
        <end position="108"/>
    </location>
</feature>
<keyword evidence="1" id="KW-1133">Transmembrane helix</keyword>
<evidence type="ECO:0000259" key="2">
    <source>
        <dbReference type="Pfam" id="PF01471"/>
    </source>
</evidence>
<keyword evidence="1" id="KW-0812">Transmembrane</keyword>
<dbReference type="AlphaFoldDB" id="A0A2N0VHY9"/>
<comment type="caution">
    <text evidence="3">The sequence shown here is derived from an EMBL/GenBank/DDBJ whole genome shotgun (WGS) entry which is preliminary data.</text>
</comment>
<reference evidence="3 4" key="1">
    <citation type="submission" date="2017-11" db="EMBL/GenBank/DDBJ databases">
        <title>Rhodohalobacter 15182 sp. nov., isolated from a salt lake.</title>
        <authorList>
            <person name="Han S."/>
        </authorList>
    </citation>
    <scope>NUCLEOTIDE SEQUENCE [LARGE SCALE GENOMIC DNA]</scope>
    <source>
        <strain evidence="3 4">15182</strain>
    </source>
</reference>
<dbReference type="InterPro" id="IPR036366">
    <property type="entry name" value="PGBDSf"/>
</dbReference>
<dbReference type="RefSeq" id="WP_101073288.1">
    <property type="nucleotide sequence ID" value="NZ_PISP01000002.1"/>
</dbReference>
<evidence type="ECO:0000313" key="3">
    <source>
        <dbReference type="EMBL" id="PKD43748.1"/>
    </source>
</evidence>
<keyword evidence="1" id="KW-0472">Membrane</keyword>
<dbReference type="Gene3D" id="1.10.101.10">
    <property type="entry name" value="PGBD-like superfamily/PGBD"/>
    <property type="match status" value="1"/>
</dbReference>
<accession>A0A2N0VHY9</accession>
<keyword evidence="4" id="KW-1185">Reference proteome</keyword>
<proteinExistence type="predicted"/>
<protein>
    <recommendedName>
        <fullName evidence="2">Peptidoglycan binding-like domain-containing protein</fullName>
    </recommendedName>
</protein>
<feature type="domain" description="Peptidoglycan binding-like" evidence="2">
    <location>
        <begin position="13"/>
        <end position="62"/>
    </location>
</feature>
<gene>
    <name evidence="3" type="ORF">CWD77_09320</name>
</gene>
<dbReference type="EMBL" id="PISP01000002">
    <property type="protein sequence ID" value="PKD43748.1"/>
    <property type="molecule type" value="Genomic_DNA"/>
</dbReference>
<dbReference type="Proteomes" id="UP000233398">
    <property type="component" value="Unassembled WGS sequence"/>
</dbReference>
<dbReference type="InterPro" id="IPR002477">
    <property type="entry name" value="Peptidoglycan-bd-like"/>
</dbReference>
<dbReference type="OrthoDB" id="1037861at2"/>
<organism evidence="3 4">
    <name type="scientific">Rhodohalobacter barkolensis</name>
    <dbReference type="NCBI Taxonomy" id="2053187"/>
    <lineage>
        <taxon>Bacteria</taxon>
        <taxon>Pseudomonadati</taxon>
        <taxon>Balneolota</taxon>
        <taxon>Balneolia</taxon>
        <taxon>Balneolales</taxon>
        <taxon>Balneolaceae</taxon>
        <taxon>Rhodohalobacter</taxon>
    </lineage>
</organism>
<evidence type="ECO:0000256" key="1">
    <source>
        <dbReference type="SAM" id="Phobius"/>
    </source>
</evidence>
<dbReference type="Pfam" id="PF01471">
    <property type="entry name" value="PG_binding_1"/>
    <property type="match status" value="1"/>
</dbReference>
<name>A0A2N0VHY9_9BACT</name>
<evidence type="ECO:0000313" key="4">
    <source>
        <dbReference type="Proteomes" id="UP000233398"/>
    </source>
</evidence>
<dbReference type="SUPFAM" id="SSF47090">
    <property type="entry name" value="PGBD-like"/>
    <property type="match status" value="1"/>
</dbReference>
<sequence>MRTLYFKYPMMSGDDVRQVQRILGVDVDGLFGPKTELAVRDFQAEMGLAIDGVVGPKTWQAIQEYSGEEIATVPEENNTGKPVNIPSAVNMLWIAGGLVTLIGVAIAVKKQK</sequence>
<dbReference type="InterPro" id="IPR036365">
    <property type="entry name" value="PGBD-like_sf"/>
</dbReference>